<comment type="caution">
    <text evidence="2">The sequence shown here is derived from an EMBL/GenBank/DDBJ whole genome shotgun (WGS) entry which is preliminary data.</text>
</comment>
<dbReference type="GO" id="GO:0006635">
    <property type="term" value="P:fatty acid beta-oxidation"/>
    <property type="evidence" value="ECO:0007669"/>
    <property type="project" value="TreeGrafter"/>
</dbReference>
<dbReference type="Proteomes" id="UP001168146">
    <property type="component" value="Unassembled WGS sequence"/>
</dbReference>
<dbReference type="InterPro" id="IPR029045">
    <property type="entry name" value="ClpP/crotonase-like_dom_sf"/>
</dbReference>
<evidence type="ECO:0008006" key="4">
    <source>
        <dbReference type="Google" id="ProtNLM"/>
    </source>
</evidence>
<dbReference type="PANTHER" id="PTHR11941">
    <property type="entry name" value="ENOYL-COA HYDRATASE-RELATED"/>
    <property type="match status" value="1"/>
</dbReference>
<dbReference type="AlphaFoldDB" id="A0AAN6FMP1"/>
<dbReference type="EMBL" id="JASUXU010000021">
    <property type="protein sequence ID" value="KAK0321211.1"/>
    <property type="molecule type" value="Genomic_DNA"/>
</dbReference>
<dbReference type="FunFam" id="3.90.226.10:FF:000113">
    <property type="entry name" value="Enoyl-CoA hydratase/isomerase family protein (AFU_orthologue AFUA_2G14850)"/>
    <property type="match status" value="1"/>
</dbReference>
<accession>A0AAN6FMP1</accession>
<dbReference type="GO" id="GO:0005777">
    <property type="term" value="C:peroxisome"/>
    <property type="evidence" value="ECO:0007669"/>
    <property type="project" value="TreeGrafter"/>
</dbReference>
<evidence type="ECO:0000313" key="2">
    <source>
        <dbReference type="EMBL" id="KAK0321211.1"/>
    </source>
</evidence>
<dbReference type="GO" id="GO:0004165">
    <property type="term" value="F:delta(3)-delta(2)-enoyl-CoA isomerase activity"/>
    <property type="evidence" value="ECO:0007669"/>
    <property type="project" value="TreeGrafter"/>
</dbReference>
<dbReference type="Pfam" id="PF00378">
    <property type="entry name" value="ECH_1"/>
    <property type="match status" value="1"/>
</dbReference>
<sequence length="246" mass="27171">MPESIINEANLALDRYDGNIFVITMRKAPENRLNSAYAQKLIWAFNTVRKLLGADTKGAVITKGNDAKFWCTGLELDESDSNPYANSEGFFPLLATIMDFPFPTIALITGHTFGGAGPFALSHDYRVMNSKRGFFSMPPVDLGLHFPGIGTLPRLKLRPQVARAMLLEAKRWTGEEAMKDGIVDFVAEPDKMLDVALDLARKWAPKAKMGVFSLLRNELYGEAGRAFREISYVHGKSTGSPAKAKI</sequence>
<dbReference type="CDD" id="cd06558">
    <property type="entry name" value="crotonase-like"/>
    <property type="match status" value="1"/>
</dbReference>
<dbReference type="Gene3D" id="3.90.226.10">
    <property type="entry name" value="2-enoyl-CoA Hydratase, Chain A, domain 1"/>
    <property type="match status" value="1"/>
</dbReference>
<dbReference type="PANTHER" id="PTHR11941:SF75">
    <property type="entry name" value="ENOYL-COA HYDRATASE_ISOMERASE FAMILY PROTEIN"/>
    <property type="match status" value="1"/>
</dbReference>
<protein>
    <recommendedName>
        <fullName evidence="4">Carnitinyl-CoA dehydratase</fullName>
    </recommendedName>
</protein>
<keyword evidence="1" id="KW-0843">Virulence</keyword>
<reference evidence="2" key="1">
    <citation type="submission" date="2021-12" db="EMBL/GenBank/DDBJ databases">
        <title>Black yeast isolated from Biological Soil Crust.</title>
        <authorList>
            <person name="Kurbessoian T."/>
        </authorList>
    </citation>
    <scope>NUCLEOTIDE SEQUENCE</scope>
    <source>
        <strain evidence="2">CCFEE 5208</strain>
    </source>
</reference>
<dbReference type="SUPFAM" id="SSF52096">
    <property type="entry name" value="ClpP/crotonase"/>
    <property type="match status" value="1"/>
</dbReference>
<evidence type="ECO:0000313" key="3">
    <source>
        <dbReference type="Proteomes" id="UP001168146"/>
    </source>
</evidence>
<organism evidence="2 3">
    <name type="scientific">Friedmanniomyces endolithicus</name>
    <dbReference type="NCBI Taxonomy" id="329885"/>
    <lineage>
        <taxon>Eukaryota</taxon>
        <taxon>Fungi</taxon>
        <taxon>Dikarya</taxon>
        <taxon>Ascomycota</taxon>
        <taxon>Pezizomycotina</taxon>
        <taxon>Dothideomycetes</taxon>
        <taxon>Dothideomycetidae</taxon>
        <taxon>Mycosphaerellales</taxon>
        <taxon>Teratosphaeriaceae</taxon>
        <taxon>Friedmanniomyces</taxon>
    </lineage>
</organism>
<gene>
    <name evidence="2" type="ORF">LTR82_007663</name>
</gene>
<name>A0AAN6FMP1_9PEZI</name>
<evidence type="ECO:0000256" key="1">
    <source>
        <dbReference type="ARBA" id="ARBA00023026"/>
    </source>
</evidence>
<proteinExistence type="predicted"/>
<dbReference type="InterPro" id="IPR001753">
    <property type="entry name" value="Enoyl-CoA_hydra/iso"/>
</dbReference>